<organism evidence="5 6">
    <name type="scientific">Salipaludibacillus neizhouensis</name>
    <dbReference type="NCBI Taxonomy" id="885475"/>
    <lineage>
        <taxon>Bacteria</taxon>
        <taxon>Bacillati</taxon>
        <taxon>Bacillota</taxon>
        <taxon>Bacilli</taxon>
        <taxon>Bacillales</taxon>
        <taxon>Bacillaceae</taxon>
    </lineage>
</organism>
<proteinExistence type="inferred from homology"/>
<keyword evidence="6" id="KW-1185">Reference proteome</keyword>
<dbReference type="RefSeq" id="WP_110936726.1">
    <property type="nucleotide sequence ID" value="NZ_KZ614146.1"/>
</dbReference>
<evidence type="ECO:0000313" key="5">
    <source>
        <dbReference type="EMBL" id="RKL68634.1"/>
    </source>
</evidence>
<keyword evidence="4" id="KW-1133">Transmembrane helix</keyword>
<protein>
    <submittedName>
        <fullName evidence="5">Na+/H+ antiporter subunit G1</fullName>
    </submittedName>
</protein>
<accession>A0A3A9K6H0</accession>
<dbReference type="NCBIfam" id="NF009314">
    <property type="entry name" value="PRK12674.1-2"/>
    <property type="match status" value="1"/>
</dbReference>
<dbReference type="Proteomes" id="UP000281498">
    <property type="component" value="Unassembled WGS sequence"/>
</dbReference>
<keyword evidence="3" id="KW-0050">Antiport</keyword>
<comment type="subcellular location">
    <subcellularLocation>
        <location evidence="1">Membrane</location>
        <topology evidence="1">Multi-pass membrane protein</topology>
    </subcellularLocation>
</comment>
<dbReference type="AlphaFoldDB" id="A0A3A9K6H0"/>
<keyword evidence="4" id="KW-0472">Membrane</keyword>
<dbReference type="EMBL" id="PDOE01000001">
    <property type="protein sequence ID" value="RKL68634.1"/>
    <property type="molecule type" value="Genomic_DNA"/>
</dbReference>
<evidence type="ECO:0000256" key="2">
    <source>
        <dbReference type="ARBA" id="ARBA00008404"/>
    </source>
</evidence>
<dbReference type="NCBIfam" id="TIGR01300">
    <property type="entry name" value="CPA3_mnhG_phaG"/>
    <property type="match status" value="1"/>
</dbReference>
<evidence type="ECO:0000256" key="1">
    <source>
        <dbReference type="ARBA" id="ARBA00004141"/>
    </source>
</evidence>
<dbReference type="InterPro" id="IPR005133">
    <property type="entry name" value="PhaG_MnhG_YufB"/>
</dbReference>
<feature type="transmembrane region" description="Helical" evidence="4">
    <location>
        <begin position="39"/>
        <end position="60"/>
    </location>
</feature>
<keyword evidence="3" id="KW-0813">Transport</keyword>
<dbReference type="GO" id="GO:0015385">
    <property type="term" value="F:sodium:proton antiporter activity"/>
    <property type="evidence" value="ECO:0007669"/>
    <property type="project" value="TreeGrafter"/>
</dbReference>
<sequence>MSLIEIIISILLLIGGGLTFIGSIGILRFPDVYGRLHAATKSATLGVISIMFATFFYFWFIHDIFVGKLLLTILFVFLTAPVAAFMVSKAAYNTGIKMSDKNSQDDLAIAMREHEKKNKQEKSNSDV</sequence>
<name>A0A3A9K6H0_9BACI</name>
<comment type="similarity">
    <text evidence="2">Belongs to the CPA3 antiporters (TC 2.A.63) subunit G family.</text>
</comment>
<reference evidence="5 6" key="1">
    <citation type="submission" date="2017-10" db="EMBL/GenBank/DDBJ databases">
        <title>Bacillus sp. nov., a halophilic bacterium isolated from a Keqin Lake.</title>
        <authorList>
            <person name="Wang H."/>
        </authorList>
    </citation>
    <scope>NUCLEOTIDE SEQUENCE [LARGE SCALE GENOMIC DNA]</scope>
    <source>
        <strain evidence="5 6">KCTC 13187</strain>
    </source>
</reference>
<dbReference type="OrthoDB" id="9806575at2"/>
<evidence type="ECO:0000256" key="4">
    <source>
        <dbReference type="SAM" id="Phobius"/>
    </source>
</evidence>
<comment type="caution">
    <text evidence="5">The sequence shown here is derived from an EMBL/GenBank/DDBJ whole genome shotgun (WGS) entry which is preliminary data.</text>
</comment>
<keyword evidence="4" id="KW-0812">Transmembrane</keyword>
<dbReference type="PANTHER" id="PTHR34703">
    <property type="entry name" value="ANTIPORTER SUBUNIT MNHG2-RELATED"/>
    <property type="match status" value="1"/>
</dbReference>
<evidence type="ECO:0000256" key="3">
    <source>
        <dbReference type="ARBA" id="ARBA00022449"/>
    </source>
</evidence>
<dbReference type="GO" id="GO:0016020">
    <property type="term" value="C:membrane"/>
    <property type="evidence" value="ECO:0007669"/>
    <property type="project" value="UniProtKB-SubCell"/>
</dbReference>
<dbReference type="PANTHER" id="PTHR34703:SF1">
    <property type="entry name" value="ANTIPORTER SUBUNIT MNHG2-RELATED"/>
    <property type="match status" value="1"/>
</dbReference>
<gene>
    <name evidence="5" type="ORF">CR203_00855</name>
</gene>
<evidence type="ECO:0000313" key="6">
    <source>
        <dbReference type="Proteomes" id="UP000281498"/>
    </source>
</evidence>
<feature type="transmembrane region" description="Helical" evidence="4">
    <location>
        <begin position="66"/>
        <end position="88"/>
    </location>
</feature>
<feature type="transmembrane region" description="Helical" evidence="4">
    <location>
        <begin position="6"/>
        <end position="27"/>
    </location>
</feature>
<dbReference type="Pfam" id="PF03334">
    <property type="entry name" value="PhaG_MnhG_YufB"/>
    <property type="match status" value="1"/>
</dbReference>